<keyword evidence="1" id="KW-1133">Transmembrane helix</keyword>
<sequence length="220" mass="25657">MKSRKIFITIFFGLVVVLGLYIYSIFNGTPWGKYQQKQEMLSYLDAKYQMDFSIKSMQYNSLGSGYYAKAAPNRNPELVFEVAVSHDSNSGYADLYPAVLWNSPEAKPIKEYILQLFPHLEQSSFIIDRQLSEDAGPHIPTYRSLHYDMGYQSVMIINLPEDWFLKTPEEQQIYMENIKKLATYLQSIHLPVLTRIFFQTEDHNNRKAIFITEKGEIVQK</sequence>
<dbReference type="EMBL" id="JAGYPE020000001">
    <property type="protein sequence ID" value="MCH6264173.1"/>
    <property type="molecule type" value="Genomic_DNA"/>
</dbReference>
<keyword evidence="5" id="KW-1185">Reference proteome</keyword>
<evidence type="ECO:0000313" key="4">
    <source>
        <dbReference type="EMBL" id="MCH6264173.1"/>
    </source>
</evidence>
<evidence type="ECO:0000313" key="3">
    <source>
        <dbReference type="EMBL" id="MBS4180586.1"/>
    </source>
</evidence>
<organism evidence="3">
    <name type="scientific">Neobacillus citreus</name>
    <dbReference type="NCBI Taxonomy" id="2833578"/>
    <lineage>
        <taxon>Bacteria</taxon>
        <taxon>Bacillati</taxon>
        <taxon>Bacillota</taxon>
        <taxon>Bacilli</taxon>
        <taxon>Bacillales</taxon>
        <taxon>Bacillaceae</taxon>
        <taxon>Neobacillus</taxon>
    </lineage>
</organism>
<dbReference type="RefSeq" id="WP_213140553.1">
    <property type="nucleotide sequence ID" value="NZ_JAGYPE020000001.1"/>
</dbReference>
<feature type="domain" description="YfjL-like N-terminal" evidence="2">
    <location>
        <begin position="4"/>
        <end position="70"/>
    </location>
</feature>
<dbReference type="Proteomes" id="UP000677265">
    <property type="component" value="Unassembled WGS sequence"/>
</dbReference>
<comment type="caution">
    <text evidence="3">The sequence shown here is derived from an EMBL/GenBank/DDBJ whole genome shotgun (WGS) entry which is preliminary data.</text>
</comment>
<dbReference type="AlphaFoldDB" id="A0A942SVJ2"/>
<evidence type="ECO:0000313" key="5">
    <source>
        <dbReference type="Proteomes" id="UP000677265"/>
    </source>
</evidence>
<proteinExistence type="predicted"/>
<feature type="transmembrane region" description="Helical" evidence="1">
    <location>
        <begin position="6"/>
        <end position="26"/>
    </location>
</feature>
<protein>
    <recommendedName>
        <fullName evidence="2">YfjL-like N-terminal domain-containing protein</fullName>
    </recommendedName>
</protein>
<keyword evidence="1" id="KW-0812">Transmembrane</keyword>
<name>A0A942SVJ2_9BACI</name>
<dbReference type="EMBL" id="JAGYPE010000001">
    <property type="protein sequence ID" value="MBS4180586.1"/>
    <property type="molecule type" value="Genomic_DNA"/>
</dbReference>
<gene>
    <name evidence="4" type="ORF">KHB02_001360</name>
    <name evidence="3" type="ORF">KHB02_04165</name>
</gene>
<evidence type="ECO:0000256" key="1">
    <source>
        <dbReference type="SAM" id="Phobius"/>
    </source>
</evidence>
<keyword evidence="1" id="KW-0472">Membrane</keyword>
<evidence type="ECO:0000259" key="2">
    <source>
        <dbReference type="Pfam" id="PF25425"/>
    </source>
</evidence>
<accession>A0A942SVJ2</accession>
<dbReference type="InterPro" id="IPR057359">
    <property type="entry name" value="YfjL_N"/>
</dbReference>
<reference evidence="3" key="1">
    <citation type="submission" date="2021-05" db="EMBL/GenBank/DDBJ databases">
        <title>Novel Bacillus species.</title>
        <authorList>
            <person name="Liu G."/>
        </authorList>
    </citation>
    <scope>NUCLEOTIDE SEQUENCE</scope>
    <source>
        <strain evidence="3 5">FJAT-50051</strain>
    </source>
</reference>
<dbReference type="Pfam" id="PF25425">
    <property type="entry name" value="YfjL_N"/>
    <property type="match status" value="1"/>
</dbReference>